<protein>
    <submittedName>
        <fullName evidence="1">Uncharacterized protein</fullName>
    </submittedName>
</protein>
<accession>A0A1V2R4G9</accession>
<dbReference type="AlphaFoldDB" id="A0A1V2R4G9"/>
<proteinExistence type="predicted"/>
<name>A0A1V2R4G9_9GAMM</name>
<evidence type="ECO:0000313" key="2">
    <source>
        <dbReference type="Proteomes" id="UP000189286"/>
    </source>
</evidence>
<sequence length="73" mass="8572">MYFLPQSIIAVIPANKSQANYLIRRNIILRKLTKIRLSQIFWENGGCKKYYPDADPFYLAYFTGLKINKLQLS</sequence>
<dbReference type="EMBL" id="MPUJ01000005">
    <property type="protein sequence ID" value="ONK06704.1"/>
    <property type="molecule type" value="Genomic_DNA"/>
</dbReference>
<dbReference type="Proteomes" id="UP000189286">
    <property type="component" value="Unassembled WGS sequence"/>
</dbReference>
<comment type="caution">
    <text evidence="1">The sequence shown here is derived from an EMBL/GenBank/DDBJ whole genome shotgun (WGS) entry which is preliminary data.</text>
</comment>
<evidence type="ECO:0000313" key="1">
    <source>
        <dbReference type="EMBL" id="ONK06704.1"/>
    </source>
</evidence>
<organism evidence="1 2">
    <name type="scientific">Pectobacterium actinidiae</name>
    <dbReference type="NCBI Taxonomy" id="1507808"/>
    <lineage>
        <taxon>Bacteria</taxon>
        <taxon>Pseudomonadati</taxon>
        <taxon>Pseudomonadota</taxon>
        <taxon>Gammaproteobacteria</taxon>
        <taxon>Enterobacterales</taxon>
        <taxon>Pectobacteriaceae</taxon>
        <taxon>Pectobacterium</taxon>
    </lineage>
</organism>
<reference evidence="2" key="1">
    <citation type="submission" date="2016-11" db="EMBL/GenBank/DDBJ databases">
        <authorList>
            <person name="Panda P."/>
            <person name="Visnovsky S."/>
            <person name="Pitman A."/>
        </authorList>
    </citation>
    <scope>NUCLEOTIDE SEQUENCE [LARGE SCALE GENOMIC DNA]</scope>
    <source>
        <strain evidence="2">ICMP 9972</strain>
    </source>
</reference>
<gene>
    <name evidence="1" type="ORF">BSK71_09830</name>
</gene>